<dbReference type="KEGG" id="mflg:ABS361_13990"/>
<feature type="domain" description="N-acetyltransferase" evidence="1">
    <location>
        <begin position="2"/>
        <end position="165"/>
    </location>
</feature>
<dbReference type="InterPro" id="IPR016181">
    <property type="entry name" value="Acyl_CoA_acyltransferase"/>
</dbReference>
<accession>A0AAU7X7Z7</accession>
<dbReference type="EMBL" id="CP158568">
    <property type="protein sequence ID" value="XBY43208.1"/>
    <property type="molecule type" value="Genomic_DNA"/>
</dbReference>
<dbReference type="RefSeq" id="WP_407048308.1">
    <property type="nucleotide sequence ID" value="NZ_CP158568.1"/>
</dbReference>
<dbReference type="Pfam" id="PF00583">
    <property type="entry name" value="Acetyltransf_1"/>
    <property type="match status" value="1"/>
</dbReference>
<organism evidence="2">
    <name type="scientific">Methyloraptor flagellatus</name>
    <dbReference type="NCBI Taxonomy" id="3162530"/>
    <lineage>
        <taxon>Bacteria</taxon>
        <taxon>Pseudomonadati</taxon>
        <taxon>Pseudomonadota</taxon>
        <taxon>Alphaproteobacteria</taxon>
        <taxon>Hyphomicrobiales</taxon>
        <taxon>Ancalomicrobiaceae</taxon>
        <taxon>Methyloraptor</taxon>
    </lineage>
</organism>
<name>A0AAU7X7Z7_9HYPH</name>
<dbReference type="PANTHER" id="PTHR43072">
    <property type="entry name" value="N-ACETYLTRANSFERASE"/>
    <property type="match status" value="1"/>
</dbReference>
<dbReference type="Gene3D" id="3.40.630.30">
    <property type="match status" value="1"/>
</dbReference>
<protein>
    <submittedName>
        <fullName evidence="2">N-acetyltransferase family protein</fullName>
    </submittedName>
</protein>
<evidence type="ECO:0000313" key="2">
    <source>
        <dbReference type="EMBL" id="XBY43208.1"/>
    </source>
</evidence>
<dbReference type="SUPFAM" id="SSF55729">
    <property type="entry name" value="Acyl-CoA N-acyltransferases (Nat)"/>
    <property type="match status" value="1"/>
</dbReference>
<sequence length="186" mass="19732">MIALRPSVEADIPAIAAIYDRAVLTGLASFEVDPPGVAEMARRRAAVLAAGYPHIVAVEGDECLGYAYASAYRTRPAYRFTVENSVYVAEAARGRGVGRLLIERLVSDCTALGYRQMIAVIGDSGNAASIGLHAACGFVEVGRMTAIGFKFGRWVDSVLMQRPLGEGQGTPLPVEAAPDLHRRPAG</sequence>
<dbReference type="AlphaFoldDB" id="A0AAU7X7Z7"/>
<dbReference type="CDD" id="cd04301">
    <property type="entry name" value="NAT_SF"/>
    <property type="match status" value="1"/>
</dbReference>
<reference evidence="2" key="1">
    <citation type="submission" date="2024-06" db="EMBL/GenBank/DDBJ databases">
        <title>Methylostella associata gen. nov., sp. nov., a novel Ancalomicrobiaceae-affiliated facultatively methylotrophic bacteria that feed on methanotrophs of the genus Methylococcus.</title>
        <authorList>
            <person name="Saltykova V."/>
            <person name="Danilova O.V."/>
            <person name="Oshkin I.Y."/>
            <person name="Belova S.E."/>
            <person name="Pimenov N.V."/>
            <person name="Dedysh S.N."/>
        </authorList>
    </citation>
    <scope>NUCLEOTIDE SEQUENCE</scope>
    <source>
        <strain evidence="2">S20</strain>
    </source>
</reference>
<dbReference type="PANTHER" id="PTHR43072:SF8">
    <property type="entry name" value="ACYLTRANSFERASE FABY-RELATED"/>
    <property type="match status" value="1"/>
</dbReference>
<gene>
    <name evidence="2" type="ORF">ABS361_13990</name>
</gene>
<dbReference type="PROSITE" id="PS51186">
    <property type="entry name" value="GNAT"/>
    <property type="match status" value="1"/>
</dbReference>
<proteinExistence type="predicted"/>
<dbReference type="GO" id="GO:0016747">
    <property type="term" value="F:acyltransferase activity, transferring groups other than amino-acyl groups"/>
    <property type="evidence" value="ECO:0007669"/>
    <property type="project" value="InterPro"/>
</dbReference>
<evidence type="ECO:0000259" key="1">
    <source>
        <dbReference type="PROSITE" id="PS51186"/>
    </source>
</evidence>
<dbReference type="InterPro" id="IPR000182">
    <property type="entry name" value="GNAT_dom"/>
</dbReference>